<dbReference type="SUPFAM" id="SSF49452">
    <property type="entry name" value="Starch-binding domain-like"/>
    <property type="match status" value="1"/>
</dbReference>
<keyword evidence="12 19" id="KW-0675">Receptor</keyword>
<evidence type="ECO:0000256" key="14">
    <source>
        <dbReference type="PROSITE-ProRule" id="PRU01360"/>
    </source>
</evidence>
<evidence type="ECO:0000256" key="12">
    <source>
        <dbReference type="ARBA" id="ARBA00023170"/>
    </source>
</evidence>
<evidence type="ECO:0000256" key="9">
    <source>
        <dbReference type="ARBA" id="ARBA00023065"/>
    </source>
</evidence>
<evidence type="ECO:0000256" key="6">
    <source>
        <dbReference type="ARBA" id="ARBA00022692"/>
    </source>
</evidence>
<evidence type="ECO:0000256" key="4">
    <source>
        <dbReference type="ARBA" id="ARBA00022452"/>
    </source>
</evidence>
<dbReference type="Pfam" id="PF13715">
    <property type="entry name" value="CarbopepD_reg_2"/>
    <property type="match status" value="1"/>
</dbReference>
<keyword evidence="13 14" id="KW-0998">Cell outer membrane</keyword>
<evidence type="ECO:0000256" key="11">
    <source>
        <dbReference type="ARBA" id="ARBA00023136"/>
    </source>
</evidence>
<dbReference type="InterPro" id="IPR000531">
    <property type="entry name" value="Beta-barrel_TonB"/>
</dbReference>
<dbReference type="CDD" id="cd01347">
    <property type="entry name" value="ligand_gated_channel"/>
    <property type="match status" value="1"/>
</dbReference>
<feature type="chain" id="PRO_5046908949" evidence="16">
    <location>
        <begin position="28"/>
        <end position="783"/>
    </location>
</feature>
<dbReference type="InterPro" id="IPR039426">
    <property type="entry name" value="TonB-dep_rcpt-like"/>
</dbReference>
<evidence type="ECO:0000256" key="7">
    <source>
        <dbReference type="ARBA" id="ARBA00022729"/>
    </source>
</evidence>
<evidence type="ECO:0000313" key="19">
    <source>
        <dbReference type="EMBL" id="MFB9109495.1"/>
    </source>
</evidence>
<evidence type="ECO:0000256" key="13">
    <source>
        <dbReference type="ARBA" id="ARBA00023237"/>
    </source>
</evidence>
<feature type="domain" description="TonB-dependent receptor plug" evidence="18">
    <location>
        <begin position="142"/>
        <end position="233"/>
    </location>
</feature>
<name>A0ABV5HC71_9FLAO</name>
<evidence type="ECO:0000256" key="8">
    <source>
        <dbReference type="ARBA" id="ARBA00023004"/>
    </source>
</evidence>
<evidence type="ECO:0000256" key="16">
    <source>
        <dbReference type="SAM" id="SignalP"/>
    </source>
</evidence>
<feature type="signal peptide" evidence="16">
    <location>
        <begin position="1"/>
        <end position="27"/>
    </location>
</feature>
<proteinExistence type="inferred from homology"/>
<dbReference type="InterPro" id="IPR036942">
    <property type="entry name" value="Beta-barrel_TonB_sf"/>
</dbReference>
<feature type="domain" description="TonB-dependent receptor-like beta-barrel" evidence="17">
    <location>
        <begin position="346"/>
        <end position="757"/>
    </location>
</feature>
<evidence type="ECO:0000256" key="5">
    <source>
        <dbReference type="ARBA" id="ARBA00022496"/>
    </source>
</evidence>
<keyword evidence="10 15" id="KW-0798">TonB box</keyword>
<evidence type="ECO:0000259" key="17">
    <source>
        <dbReference type="Pfam" id="PF00593"/>
    </source>
</evidence>
<dbReference type="PROSITE" id="PS52016">
    <property type="entry name" value="TONB_DEPENDENT_REC_3"/>
    <property type="match status" value="1"/>
</dbReference>
<dbReference type="InterPro" id="IPR010105">
    <property type="entry name" value="TonB_sidphr_rcpt"/>
</dbReference>
<dbReference type="EMBL" id="JBHMFE010000015">
    <property type="protein sequence ID" value="MFB9109495.1"/>
    <property type="molecule type" value="Genomic_DNA"/>
</dbReference>
<evidence type="ECO:0000256" key="1">
    <source>
        <dbReference type="ARBA" id="ARBA00004571"/>
    </source>
</evidence>
<dbReference type="PANTHER" id="PTHR32552:SF68">
    <property type="entry name" value="FERRICHROME OUTER MEMBRANE TRANSPORTER_PHAGE RECEPTOR"/>
    <property type="match status" value="1"/>
</dbReference>
<keyword evidence="8" id="KW-0408">Iron</keyword>
<keyword evidence="3 14" id="KW-0813">Transport</keyword>
<evidence type="ECO:0000256" key="2">
    <source>
        <dbReference type="ARBA" id="ARBA00009810"/>
    </source>
</evidence>
<dbReference type="Pfam" id="PF00593">
    <property type="entry name" value="TonB_dep_Rec_b-barrel"/>
    <property type="match status" value="1"/>
</dbReference>
<dbReference type="Gene3D" id="2.170.130.10">
    <property type="entry name" value="TonB-dependent receptor, plug domain"/>
    <property type="match status" value="1"/>
</dbReference>
<keyword evidence="9" id="KW-0406">Ion transport</keyword>
<protein>
    <submittedName>
        <fullName evidence="19">TonB-dependent siderophore receptor</fullName>
    </submittedName>
</protein>
<evidence type="ECO:0000259" key="18">
    <source>
        <dbReference type="Pfam" id="PF07715"/>
    </source>
</evidence>
<comment type="caution">
    <text evidence="19">The sequence shown here is derived from an EMBL/GenBank/DDBJ whole genome shotgun (WGS) entry which is preliminary data.</text>
</comment>
<sequence length="783" mass="86986">MKNSNKRILCFLLTIYSFLLFSFSAFAQQNHGKIKGTIATSDGDAAPGVNIILKNSKYTTVTNENGEFEFNRVRPNDYTLQVSLTGYETLEQEVTVSQNETASLSLQLKVSNKELKEVVINNNNKWTSKKTESVARMPIKNLENPQVYSLVTKELMAEQIITDYKQSLRNIPGAAVGHGNYSNGFTYTIMRGFWTGVRLRNGVASQGWNGIDPVVVERSEAIKGPSSTLFGSSLISFGGLINLVAKQPTENKMAQIDYTLGSYGLNRISADINMPLNKEKTILFRVNTAYHDEKTFMDWGFLKRFVIAPSLTYKVDERLTLSLQTEYLQAKSTLLPISDFSGTTFTNINQIPLRYDQSINSNDPVNAGGGTNVLVKAEYKISDKWKSTTISSLSHGFEDEFMAMIASWTDNSTITRTASSSLTDSRDFQFQQNFNGEFNIGSIKNRILFGLDLYSTNSEATGYVGGSEYSDVIDINQPYSPFSLEKAKAVREGLFRGTQITKGNTYGAYVSNVSNLTDKLLVMLSLRVDRFDNKGTSTLGGDYIGGYNQTALSPKLGIVYQPLKDQLSLFANYMNGFQNNSPFKQPDGNTENFKPSNGNQWEVGLKSELLQNRLSATISYYNIDLSNATRTDAQGFTRQDGKQRSKGVEVDITATPVRGLNIVAGCGFNDYQYILSDATSTVTESPLPANFVNFWISYKASNGFLKNFGLGGGFNYVGEAYSDNQYGQLTIPSYTLVDGTVFYDQPKWRLGLKVNNLLNDEMWGINNNPLNPRNVAANITLKL</sequence>
<comment type="subcellular location">
    <subcellularLocation>
        <location evidence="1 14">Cell outer membrane</location>
        <topology evidence="1 14">Multi-pass membrane protein</topology>
    </subcellularLocation>
</comment>
<reference evidence="19 20" key="1">
    <citation type="submission" date="2024-09" db="EMBL/GenBank/DDBJ databases">
        <authorList>
            <person name="Sun Q."/>
            <person name="Mori K."/>
        </authorList>
    </citation>
    <scope>NUCLEOTIDE SEQUENCE [LARGE SCALE GENOMIC DNA]</scope>
    <source>
        <strain evidence="19 20">CECT 8365</strain>
    </source>
</reference>
<dbReference type="Gene3D" id="2.40.170.20">
    <property type="entry name" value="TonB-dependent receptor, beta-barrel domain"/>
    <property type="match status" value="1"/>
</dbReference>
<evidence type="ECO:0000256" key="15">
    <source>
        <dbReference type="RuleBase" id="RU003357"/>
    </source>
</evidence>
<dbReference type="SUPFAM" id="SSF56935">
    <property type="entry name" value="Porins"/>
    <property type="match status" value="1"/>
</dbReference>
<gene>
    <name evidence="19" type="ORF">ACFFVK_12990</name>
</gene>
<dbReference type="InterPro" id="IPR012910">
    <property type="entry name" value="Plug_dom"/>
</dbReference>
<evidence type="ECO:0000313" key="20">
    <source>
        <dbReference type="Proteomes" id="UP001589562"/>
    </source>
</evidence>
<dbReference type="RefSeq" id="WP_278010132.1">
    <property type="nucleotide sequence ID" value="NZ_CP121112.1"/>
</dbReference>
<dbReference type="InterPro" id="IPR037066">
    <property type="entry name" value="Plug_dom_sf"/>
</dbReference>
<keyword evidence="5" id="KW-0410">Iron transport</keyword>
<keyword evidence="11 14" id="KW-0472">Membrane</keyword>
<dbReference type="Gene3D" id="2.60.40.1120">
    <property type="entry name" value="Carboxypeptidase-like, regulatory domain"/>
    <property type="match status" value="1"/>
</dbReference>
<dbReference type="Pfam" id="PF07715">
    <property type="entry name" value="Plug"/>
    <property type="match status" value="1"/>
</dbReference>
<keyword evidence="20" id="KW-1185">Reference proteome</keyword>
<keyword evidence="7 16" id="KW-0732">Signal</keyword>
<accession>A0ABV5HC71</accession>
<evidence type="ECO:0000256" key="10">
    <source>
        <dbReference type="ARBA" id="ARBA00023077"/>
    </source>
</evidence>
<evidence type="ECO:0000256" key="3">
    <source>
        <dbReference type="ARBA" id="ARBA00022448"/>
    </source>
</evidence>
<dbReference type="InterPro" id="IPR013784">
    <property type="entry name" value="Carb-bd-like_fold"/>
</dbReference>
<dbReference type="NCBIfam" id="TIGR01783">
    <property type="entry name" value="TonB-siderophor"/>
    <property type="match status" value="1"/>
</dbReference>
<keyword evidence="4 14" id="KW-1134">Transmembrane beta strand</keyword>
<dbReference type="PANTHER" id="PTHR32552">
    <property type="entry name" value="FERRICHROME IRON RECEPTOR-RELATED"/>
    <property type="match status" value="1"/>
</dbReference>
<keyword evidence="6 14" id="KW-0812">Transmembrane</keyword>
<comment type="similarity">
    <text evidence="2 14 15">Belongs to the TonB-dependent receptor family.</text>
</comment>
<dbReference type="Proteomes" id="UP001589562">
    <property type="component" value="Unassembled WGS sequence"/>
</dbReference>
<organism evidence="19 20">
    <name type="scientific">Flavobacterium gyeonganense</name>
    <dbReference type="NCBI Taxonomy" id="1310418"/>
    <lineage>
        <taxon>Bacteria</taxon>
        <taxon>Pseudomonadati</taxon>
        <taxon>Bacteroidota</taxon>
        <taxon>Flavobacteriia</taxon>
        <taxon>Flavobacteriales</taxon>
        <taxon>Flavobacteriaceae</taxon>
        <taxon>Flavobacterium</taxon>
    </lineage>
</organism>